<evidence type="ECO:0000313" key="4">
    <source>
        <dbReference type="EMBL" id="MFC7200168.1"/>
    </source>
</evidence>
<feature type="region of interest" description="Disordered" evidence="1">
    <location>
        <begin position="1"/>
        <end position="26"/>
    </location>
</feature>
<proteinExistence type="predicted"/>
<evidence type="ECO:0000313" key="5">
    <source>
        <dbReference type="Proteomes" id="UP001596447"/>
    </source>
</evidence>
<dbReference type="EMBL" id="JBHTAR010000011">
    <property type="protein sequence ID" value="MFC7200168.1"/>
    <property type="molecule type" value="Genomic_DNA"/>
</dbReference>
<feature type="transmembrane region" description="Helical" evidence="2">
    <location>
        <begin position="167"/>
        <end position="189"/>
    </location>
</feature>
<dbReference type="InterPro" id="IPR055743">
    <property type="entry name" value="DUF7319"/>
</dbReference>
<keyword evidence="2" id="KW-0472">Membrane</keyword>
<evidence type="ECO:0000256" key="1">
    <source>
        <dbReference type="SAM" id="MobiDB-lite"/>
    </source>
</evidence>
<sequence>MNDGGASGTDDEEGTNDGAAADRDDLRREVEARYDFEDFDVRQMDELSGEEWEAAFDPDSWVTGAALLDRVEAELRSRVAERDLFAVVERETDTDGGDHVLVYSDHGYVVVRPDGSVEGEGPLVEDVKPSVALASMPDYEVSQPPADTELPAPDDVSTLGSDFGHRVITVVAGLQVVAGVVLLVAAVFFDALVRGLCSPVAGPAYACAGVRVHTLGGSAVLAGVAGLGFLVFGVVLFALVANARLSDRFRAEEYRERLRAAGADGERPDFVPDERE</sequence>
<gene>
    <name evidence="4" type="ORF">ACFQJ9_12230</name>
</gene>
<keyword evidence="2" id="KW-0812">Transmembrane</keyword>
<accession>A0ABD5Z584</accession>
<keyword evidence="5" id="KW-1185">Reference proteome</keyword>
<keyword evidence="2" id="KW-1133">Transmembrane helix</keyword>
<dbReference type="RefSeq" id="WP_279526957.1">
    <property type="nucleotide sequence ID" value="NZ_CP122312.1"/>
</dbReference>
<evidence type="ECO:0000259" key="3">
    <source>
        <dbReference type="Pfam" id="PF24003"/>
    </source>
</evidence>
<reference evidence="4 5" key="1">
    <citation type="journal article" date="2019" name="Int. J. Syst. Evol. Microbiol.">
        <title>The Global Catalogue of Microorganisms (GCM) 10K type strain sequencing project: providing services to taxonomists for standard genome sequencing and annotation.</title>
        <authorList>
            <consortium name="The Broad Institute Genomics Platform"/>
            <consortium name="The Broad Institute Genome Sequencing Center for Infectious Disease"/>
            <person name="Wu L."/>
            <person name="Ma J."/>
        </authorList>
    </citation>
    <scope>NUCLEOTIDE SEQUENCE [LARGE SCALE GENOMIC DNA]</scope>
    <source>
        <strain evidence="4 5">XZGYJ-43</strain>
    </source>
</reference>
<dbReference type="AlphaFoldDB" id="A0ABD5Z584"/>
<feature type="domain" description="DUF7319" evidence="3">
    <location>
        <begin position="48"/>
        <end position="275"/>
    </location>
</feature>
<comment type="caution">
    <text evidence="4">The sequence shown here is derived from an EMBL/GenBank/DDBJ whole genome shotgun (WGS) entry which is preliminary data.</text>
</comment>
<evidence type="ECO:0000256" key="2">
    <source>
        <dbReference type="SAM" id="Phobius"/>
    </source>
</evidence>
<feature type="transmembrane region" description="Helical" evidence="2">
    <location>
        <begin position="219"/>
        <end position="240"/>
    </location>
</feature>
<protein>
    <recommendedName>
        <fullName evidence="3">DUF7319 domain-containing protein</fullName>
    </recommendedName>
</protein>
<dbReference type="Pfam" id="PF24003">
    <property type="entry name" value="DUF7319"/>
    <property type="match status" value="1"/>
</dbReference>
<name>A0ABD5Z584_9EURY</name>
<dbReference type="Proteomes" id="UP001596447">
    <property type="component" value="Unassembled WGS sequence"/>
</dbReference>
<organism evidence="4 5">
    <name type="scientific">Halospeciosus flavus</name>
    <dbReference type="NCBI Taxonomy" id="3032283"/>
    <lineage>
        <taxon>Archaea</taxon>
        <taxon>Methanobacteriati</taxon>
        <taxon>Methanobacteriota</taxon>
        <taxon>Stenosarchaea group</taxon>
        <taxon>Halobacteria</taxon>
        <taxon>Halobacteriales</taxon>
        <taxon>Halobacteriaceae</taxon>
        <taxon>Halospeciosus</taxon>
    </lineage>
</organism>